<comment type="similarity">
    <text evidence="3">Belongs to the HAD-like hydrolase superfamily. CbbY/CbbZ/Gph/YieH family.</text>
</comment>
<accession>A0A832LJI9</accession>
<dbReference type="InterPro" id="IPR023214">
    <property type="entry name" value="HAD_sf"/>
</dbReference>
<dbReference type="InterPro" id="IPR041492">
    <property type="entry name" value="HAD_2"/>
</dbReference>
<protein>
    <recommendedName>
        <fullName evidence="4">phosphoglycolate phosphatase</fullName>
        <ecNumber evidence="4">3.1.3.18</ecNumber>
    </recommendedName>
</protein>
<dbReference type="EMBL" id="DSVI01000025">
    <property type="protein sequence ID" value="HGT49099.1"/>
    <property type="molecule type" value="Genomic_DNA"/>
</dbReference>
<dbReference type="GO" id="GO:0008967">
    <property type="term" value="F:phosphoglycolate phosphatase activity"/>
    <property type="evidence" value="ECO:0007669"/>
    <property type="project" value="UniProtKB-EC"/>
</dbReference>
<comment type="caution">
    <text evidence="5">The sequence shown here is derived from an EMBL/GenBank/DDBJ whole genome shotgun (WGS) entry which is preliminary data.</text>
</comment>
<keyword evidence="5" id="KW-0378">Hydrolase</keyword>
<dbReference type="GO" id="GO:0006281">
    <property type="term" value="P:DNA repair"/>
    <property type="evidence" value="ECO:0007669"/>
    <property type="project" value="TreeGrafter"/>
</dbReference>
<dbReference type="NCBIfam" id="TIGR01549">
    <property type="entry name" value="HAD-SF-IA-v1"/>
    <property type="match status" value="1"/>
</dbReference>
<dbReference type="Gene3D" id="3.40.50.1000">
    <property type="entry name" value="HAD superfamily/HAD-like"/>
    <property type="match status" value="1"/>
</dbReference>
<dbReference type="Gene3D" id="1.10.150.240">
    <property type="entry name" value="Putative phosphatase, domain 2"/>
    <property type="match status" value="1"/>
</dbReference>
<evidence type="ECO:0000256" key="4">
    <source>
        <dbReference type="ARBA" id="ARBA00013078"/>
    </source>
</evidence>
<name>A0A832LJI9_9BACT</name>
<dbReference type="EC" id="3.1.3.18" evidence="4"/>
<reference evidence="5" key="1">
    <citation type="journal article" date="2020" name="mSystems">
        <title>Genome- and Community-Level Interaction Insights into Carbon Utilization and Element Cycling Functions of Hydrothermarchaeota in Hydrothermal Sediment.</title>
        <authorList>
            <person name="Zhou Z."/>
            <person name="Liu Y."/>
            <person name="Xu W."/>
            <person name="Pan J."/>
            <person name="Luo Z.H."/>
            <person name="Li M."/>
        </authorList>
    </citation>
    <scope>NUCLEOTIDE SEQUENCE [LARGE SCALE GENOMIC DNA]</scope>
    <source>
        <strain evidence="5">SpSt-500</strain>
    </source>
</reference>
<dbReference type="SFLD" id="SFLDG01129">
    <property type="entry name" value="C1.5:_HAD__Beta-PGM__Phosphata"/>
    <property type="match status" value="1"/>
</dbReference>
<evidence type="ECO:0000313" key="5">
    <source>
        <dbReference type="EMBL" id="HGT49099.1"/>
    </source>
</evidence>
<evidence type="ECO:0000256" key="1">
    <source>
        <dbReference type="ARBA" id="ARBA00000830"/>
    </source>
</evidence>
<dbReference type="InterPro" id="IPR050155">
    <property type="entry name" value="HAD-like_hydrolase_sf"/>
</dbReference>
<evidence type="ECO:0000256" key="3">
    <source>
        <dbReference type="ARBA" id="ARBA00006171"/>
    </source>
</evidence>
<dbReference type="SUPFAM" id="SSF56784">
    <property type="entry name" value="HAD-like"/>
    <property type="match status" value="1"/>
</dbReference>
<gene>
    <name evidence="5" type="ORF">ENS56_13765</name>
</gene>
<dbReference type="SFLD" id="SFLDG01135">
    <property type="entry name" value="C1.5.6:_HAD__Beta-PGM__Phospha"/>
    <property type="match status" value="1"/>
</dbReference>
<dbReference type="InterPro" id="IPR023198">
    <property type="entry name" value="PGP-like_dom2"/>
</dbReference>
<dbReference type="InterPro" id="IPR006439">
    <property type="entry name" value="HAD-SF_hydro_IA"/>
</dbReference>
<dbReference type="PANTHER" id="PTHR43434:SF1">
    <property type="entry name" value="PHOSPHOGLYCOLATE PHOSPHATASE"/>
    <property type="match status" value="1"/>
</dbReference>
<dbReference type="SFLD" id="SFLDS00003">
    <property type="entry name" value="Haloacid_Dehalogenase"/>
    <property type="match status" value="1"/>
</dbReference>
<comment type="pathway">
    <text evidence="2">Organic acid metabolism; glycolate biosynthesis; glycolate from 2-phosphoglycolate: step 1/1.</text>
</comment>
<organism evidence="5">
    <name type="scientific">Ignavibacterium album</name>
    <dbReference type="NCBI Taxonomy" id="591197"/>
    <lineage>
        <taxon>Bacteria</taxon>
        <taxon>Pseudomonadati</taxon>
        <taxon>Ignavibacteriota</taxon>
        <taxon>Ignavibacteria</taxon>
        <taxon>Ignavibacteriales</taxon>
        <taxon>Ignavibacteriaceae</taxon>
        <taxon>Ignavibacterium</taxon>
    </lineage>
</organism>
<dbReference type="InterPro" id="IPR036412">
    <property type="entry name" value="HAD-like_sf"/>
</dbReference>
<evidence type="ECO:0000256" key="2">
    <source>
        <dbReference type="ARBA" id="ARBA00004818"/>
    </source>
</evidence>
<proteinExistence type="inferred from homology"/>
<dbReference type="FunFam" id="3.40.50.1000:FF:000022">
    <property type="entry name" value="Phosphoglycolate phosphatase"/>
    <property type="match status" value="1"/>
</dbReference>
<comment type="catalytic activity">
    <reaction evidence="1">
        <text>2-phosphoglycolate + H2O = glycolate + phosphate</text>
        <dbReference type="Rhea" id="RHEA:14369"/>
        <dbReference type="ChEBI" id="CHEBI:15377"/>
        <dbReference type="ChEBI" id="CHEBI:29805"/>
        <dbReference type="ChEBI" id="CHEBI:43474"/>
        <dbReference type="ChEBI" id="CHEBI:58033"/>
        <dbReference type="EC" id="3.1.3.18"/>
    </reaction>
</comment>
<sequence>MKKIKHICFDLDGTLVRSAKTIYKTTTRTLDELGISYSLPEEKFNQMIGQHFKDIFEFFDIVVPDFEYFIKVYKSNYFNFMDDSELYESTEETLKKLKSLEMKISLLTTKAQDQAEKIISHFNLENYFDITMGRRDGIPHKPSPEPLIMICNELNILTAETLMVGDTELDILCGKNAGAKTCAVKFGYRDVEKLKSFEPDLLINSLNELISIVNHK</sequence>
<dbReference type="GO" id="GO:0005829">
    <property type="term" value="C:cytosol"/>
    <property type="evidence" value="ECO:0007669"/>
    <property type="project" value="TreeGrafter"/>
</dbReference>
<dbReference type="PANTHER" id="PTHR43434">
    <property type="entry name" value="PHOSPHOGLYCOLATE PHOSPHATASE"/>
    <property type="match status" value="1"/>
</dbReference>
<dbReference type="AlphaFoldDB" id="A0A832LJI9"/>
<dbReference type="Pfam" id="PF13419">
    <property type="entry name" value="HAD_2"/>
    <property type="match status" value="1"/>
</dbReference>